<dbReference type="HOGENOM" id="CLU_051140_0_0_9"/>
<protein>
    <submittedName>
        <fullName evidence="11">Germination protein, Ger(X)C family</fullName>
    </submittedName>
</protein>
<evidence type="ECO:0000256" key="4">
    <source>
        <dbReference type="ARBA" id="ARBA00022729"/>
    </source>
</evidence>
<dbReference type="InterPro" id="IPR008844">
    <property type="entry name" value="Spore_GerAC-like"/>
</dbReference>
<evidence type="ECO:0000256" key="6">
    <source>
        <dbReference type="ARBA" id="ARBA00023139"/>
    </source>
</evidence>
<sequence length="386" mass="43339" precursor="true">MKKCLCLALCFLLPVNLLLGCWDRNELSTLAIVQAIGIDMMEDGRISLSTQILKPGALKSGSEKSIWVATSTGETLFDAVRNASLQTDRRLFFPHNKAIIISEETAKKGLVPLFDFLMRDVEVRDLTYVFVAKGKAVDILKGEHEQETNPSKAIENLAETSVLASILPKRYLIDLLSALENKTTSPILPGIKIHKENKDSTFTDMIVLDNTAVFKKDRLVGWFDPFEARGALWVLNEVKSATIVVESPLDEDKAVSLDVIKSIARLKPEITDSILRMTIKVKVEGNLTEQMSSVNLTSPENFAELEKRAAAIVEEEIMTAIVKAQKWGGDIFKFGEEFHRKYPQEWTELEQDWDELFPEIEVKLDVSVQLNLIGLSSEPLNSERME</sequence>
<dbReference type="InterPro" id="IPR057336">
    <property type="entry name" value="GerAC_N"/>
</dbReference>
<keyword evidence="7" id="KW-0449">Lipoprotein</keyword>
<dbReference type="STRING" id="756499.Desde_0254"/>
<dbReference type="AlphaFoldDB" id="I4A441"/>
<dbReference type="RefSeq" id="WP_014792223.1">
    <property type="nucleotide sequence ID" value="NC_018017.1"/>
</dbReference>
<comment type="similarity">
    <text evidence="2">Belongs to the GerABKC lipoprotein family.</text>
</comment>
<dbReference type="Proteomes" id="UP000006053">
    <property type="component" value="Chromosome"/>
</dbReference>
<dbReference type="NCBIfam" id="TIGR02887">
    <property type="entry name" value="spore_ger_x_C"/>
    <property type="match status" value="1"/>
</dbReference>
<keyword evidence="6" id="KW-0564">Palmitate</keyword>
<dbReference type="PROSITE" id="PS51257">
    <property type="entry name" value="PROKAR_LIPOPROTEIN"/>
    <property type="match status" value="1"/>
</dbReference>
<keyword evidence="5" id="KW-0472">Membrane</keyword>
<proteinExistence type="inferred from homology"/>
<dbReference type="InterPro" id="IPR046953">
    <property type="entry name" value="Spore_GerAC-like_C"/>
</dbReference>
<dbReference type="eggNOG" id="ENOG502Z9N7">
    <property type="taxonomic scope" value="Bacteria"/>
</dbReference>
<feature type="signal peptide" evidence="8">
    <location>
        <begin position="1"/>
        <end position="19"/>
    </location>
</feature>
<evidence type="ECO:0000313" key="11">
    <source>
        <dbReference type="EMBL" id="AFL98725.1"/>
    </source>
</evidence>
<feature type="domain" description="Spore germination protein N-terminal" evidence="10">
    <location>
        <begin position="23"/>
        <end position="193"/>
    </location>
</feature>
<accession>I4A441</accession>
<organism evidence="11 12">
    <name type="scientific">Desulfitobacterium dehalogenans (strain ATCC 51507 / DSM 9161 / JW/IU-DC1)</name>
    <dbReference type="NCBI Taxonomy" id="756499"/>
    <lineage>
        <taxon>Bacteria</taxon>
        <taxon>Bacillati</taxon>
        <taxon>Bacillota</taxon>
        <taxon>Clostridia</taxon>
        <taxon>Eubacteriales</taxon>
        <taxon>Desulfitobacteriaceae</taxon>
        <taxon>Desulfitobacterium</taxon>
    </lineage>
</organism>
<dbReference type="Pfam" id="PF05504">
    <property type="entry name" value="Spore_GerAC"/>
    <property type="match status" value="1"/>
</dbReference>
<feature type="domain" description="Spore germination GerAC-like C-terminal" evidence="9">
    <location>
        <begin position="210"/>
        <end position="373"/>
    </location>
</feature>
<dbReference type="Pfam" id="PF25198">
    <property type="entry name" value="Spore_GerAC_N"/>
    <property type="match status" value="1"/>
</dbReference>
<name>I4A441_DESDJ</name>
<keyword evidence="3" id="KW-0309">Germination</keyword>
<dbReference type="Gene3D" id="6.20.190.10">
    <property type="entry name" value="Nutrient germinant receptor protein C, domain 1"/>
    <property type="match status" value="1"/>
</dbReference>
<dbReference type="EMBL" id="CP003348">
    <property type="protein sequence ID" value="AFL98725.1"/>
    <property type="molecule type" value="Genomic_DNA"/>
</dbReference>
<dbReference type="KEGG" id="ddh:Desde_0254"/>
<evidence type="ECO:0000256" key="1">
    <source>
        <dbReference type="ARBA" id="ARBA00004635"/>
    </source>
</evidence>
<keyword evidence="12" id="KW-1185">Reference proteome</keyword>
<dbReference type="Gene3D" id="3.30.300.210">
    <property type="entry name" value="Nutrient germinant receptor protein C, domain 3"/>
    <property type="match status" value="1"/>
</dbReference>
<evidence type="ECO:0000256" key="2">
    <source>
        <dbReference type="ARBA" id="ARBA00007886"/>
    </source>
</evidence>
<evidence type="ECO:0000259" key="9">
    <source>
        <dbReference type="Pfam" id="PF05504"/>
    </source>
</evidence>
<evidence type="ECO:0000259" key="10">
    <source>
        <dbReference type="Pfam" id="PF25198"/>
    </source>
</evidence>
<evidence type="ECO:0000256" key="7">
    <source>
        <dbReference type="ARBA" id="ARBA00023288"/>
    </source>
</evidence>
<reference evidence="12" key="1">
    <citation type="submission" date="2012-06" db="EMBL/GenBank/DDBJ databases">
        <title>Complete sequence of Desulfitobacterium dehalogenans ATCC 51507.</title>
        <authorList>
            <person name="Lucas S."/>
            <person name="Han J."/>
            <person name="Lapidus A."/>
            <person name="Cheng J.-F."/>
            <person name="Goodwin L."/>
            <person name="Pitluck S."/>
            <person name="Peters L."/>
            <person name="Ovchinnikova G."/>
            <person name="Teshima H."/>
            <person name="Detter J.C."/>
            <person name="Han C."/>
            <person name="Tapia R."/>
            <person name="Land M."/>
            <person name="Hauser L."/>
            <person name="Kyrpides N."/>
            <person name="Ivanova N."/>
            <person name="Pagani I."/>
            <person name="Kruse T."/>
            <person name="de Vos W.M."/>
            <person name="Smidt H."/>
            <person name="Woyke T."/>
        </authorList>
    </citation>
    <scope>NUCLEOTIDE SEQUENCE [LARGE SCALE GENOMIC DNA]</scope>
    <source>
        <strain evidence="12">ATCC 51507 / DSM 9161 / JW/IU-DC1</strain>
    </source>
</reference>
<evidence type="ECO:0000313" key="12">
    <source>
        <dbReference type="Proteomes" id="UP000006053"/>
    </source>
</evidence>
<gene>
    <name evidence="11" type="ordered locus">Desde_0254</name>
</gene>
<dbReference type="InterPro" id="IPR038501">
    <property type="entry name" value="Spore_GerAC_C_sf"/>
</dbReference>
<evidence type="ECO:0000256" key="5">
    <source>
        <dbReference type="ARBA" id="ARBA00023136"/>
    </source>
</evidence>
<feature type="chain" id="PRO_5038454534" evidence="8">
    <location>
        <begin position="20"/>
        <end position="386"/>
    </location>
</feature>
<evidence type="ECO:0000256" key="3">
    <source>
        <dbReference type="ARBA" id="ARBA00022544"/>
    </source>
</evidence>
<dbReference type="GO" id="GO:0016020">
    <property type="term" value="C:membrane"/>
    <property type="evidence" value="ECO:0007669"/>
    <property type="project" value="UniProtKB-SubCell"/>
</dbReference>
<evidence type="ECO:0000256" key="8">
    <source>
        <dbReference type="SAM" id="SignalP"/>
    </source>
</evidence>
<dbReference type="PANTHER" id="PTHR35789">
    <property type="entry name" value="SPORE GERMINATION PROTEIN B3"/>
    <property type="match status" value="1"/>
</dbReference>
<dbReference type="GO" id="GO:0009847">
    <property type="term" value="P:spore germination"/>
    <property type="evidence" value="ECO:0007669"/>
    <property type="project" value="InterPro"/>
</dbReference>
<comment type="subcellular location">
    <subcellularLocation>
        <location evidence="1">Membrane</location>
        <topology evidence="1">Lipid-anchor</topology>
    </subcellularLocation>
</comment>
<dbReference type="OrthoDB" id="9816067at2"/>
<reference evidence="11 12" key="2">
    <citation type="journal article" date="2015" name="J. Bacteriol.">
        <title>Genomic, proteomic, and biochemical analysis of the organohalide respiratory pathway in Desulfitobacterium dehalogenans.</title>
        <authorList>
            <person name="Kruse T."/>
            <person name="van de Pas B.A."/>
            <person name="Atteia A."/>
            <person name="Krab K."/>
            <person name="Hagen W.R."/>
            <person name="Goodwin L."/>
            <person name="Chain P."/>
            <person name="Boeren S."/>
            <person name="Maphosa F."/>
            <person name="Schraa G."/>
            <person name="de Vos W.M."/>
            <person name="van der Oost J."/>
            <person name="Smidt H."/>
            <person name="Stams A.J."/>
        </authorList>
    </citation>
    <scope>NUCLEOTIDE SEQUENCE [LARGE SCALE GENOMIC DNA]</scope>
    <source>
        <strain evidence="12">ATCC 51507 / DSM 9161 / JW/IU-DC1</strain>
    </source>
</reference>
<keyword evidence="4 8" id="KW-0732">Signal</keyword>
<dbReference type="PANTHER" id="PTHR35789:SF1">
    <property type="entry name" value="SPORE GERMINATION PROTEIN B3"/>
    <property type="match status" value="1"/>
</dbReference>